<dbReference type="InterPro" id="IPR011105">
    <property type="entry name" value="Cell_wall_hydrolase_SleB"/>
</dbReference>
<reference evidence="3" key="1">
    <citation type="submission" date="2017-05" db="EMBL/GenBank/DDBJ databases">
        <title>ST32 complete genome sequence.</title>
        <authorList>
            <person name="Liu X."/>
            <person name="Liu H."/>
        </authorList>
    </citation>
    <scope>NUCLEOTIDE SEQUENCE [LARGE SCALE GENOMIC DNA]</scope>
</reference>
<keyword evidence="3" id="KW-1185">Reference proteome</keyword>
<dbReference type="GO" id="GO:0016787">
    <property type="term" value="F:hydrolase activity"/>
    <property type="evidence" value="ECO:0007669"/>
    <property type="project" value="InterPro"/>
</dbReference>
<gene>
    <name evidence="2" type="ORF">ST32_0078</name>
</gene>
<dbReference type="Gene3D" id="1.10.10.2520">
    <property type="entry name" value="Cell wall hydrolase SleB, domain 1"/>
    <property type="match status" value="1"/>
</dbReference>
<evidence type="ECO:0000313" key="3">
    <source>
        <dbReference type="Proteomes" id="UP000222133"/>
    </source>
</evidence>
<evidence type="ECO:0000313" key="2">
    <source>
        <dbReference type="EMBL" id="ASD53979.1"/>
    </source>
</evidence>
<proteinExistence type="predicted"/>
<organism evidence="2 3">
    <name type="scientific">Escherichia phage ST32</name>
    <dbReference type="NCBI Taxonomy" id="2005048"/>
    <lineage>
        <taxon>Viruses</taxon>
        <taxon>Duplodnaviria</taxon>
        <taxon>Heunggongvirae</taxon>
        <taxon>Uroviricota</taxon>
        <taxon>Caudoviricetes</taxon>
        <taxon>Chaseviridae</taxon>
        <taxon>Cleopatravirinae</taxon>
        <taxon>Carltongylesvirus</taxon>
        <taxon>Carltongylesvirus ST32</taxon>
    </lineage>
</organism>
<dbReference type="EMBL" id="MF044458">
    <property type="protein sequence ID" value="ASD53979.1"/>
    <property type="molecule type" value="Genomic_DNA"/>
</dbReference>
<name>A0A218MAK9_9CAUD</name>
<dbReference type="Proteomes" id="UP000222133">
    <property type="component" value="Segment"/>
</dbReference>
<sequence>MLSFKVLALLTALVHINAPASVGAVNSAITDFASHSYLNGSLKLSSSQRKELECYTKVIWYEARGEDKHGKILVANVVRNRTEFGKPFANTVCDVVYQRNQFAWTREAKKKNAQWKHVAKINYATEQQQVLDTINVAISFVLFNQPSVTKATHFCTASEKCNFKNVKGLGRYGGHKFYEYLGNL</sequence>
<accession>A0A218MAK9</accession>
<evidence type="ECO:0000259" key="1">
    <source>
        <dbReference type="Pfam" id="PF07486"/>
    </source>
</evidence>
<dbReference type="Pfam" id="PF07486">
    <property type="entry name" value="Hydrolase_2"/>
    <property type="match status" value="1"/>
</dbReference>
<feature type="domain" description="Cell wall hydrolase SleB" evidence="1">
    <location>
        <begin position="65"/>
        <end position="178"/>
    </location>
</feature>
<dbReference type="InterPro" id="IPR042047">
    <property type="entry name" value="SleB_dom1"/>
</dbReference>
<protein>
    <submittedName>
        <fullName evidence="2">Endolysin</fullName>
    </submittedName>
</protein>